<feature type="coiled-coil region" evidence="1">
    <location>
        <begin position="28"/>
        <end position="76"/>
    </location>
</feature>
<sequence>MSDAKNKLSPAAEALMEVATLKVNLLTQKKLTNEMEEFNRNLAKLSLDMGKNTDNLEELKEIVEQQSSEISKVSDNINTVNRNLNGIKKIMEQQLEQQLKVQKLSSAIANAHIASFEYSYVDKSNVIQRSNSKELVQGILLKFMNGLGHFIPSTFYISSNRNKEEFRAELKAQVNVLIGREPRLVQESNGRYYIYYS</sequence>
<evidence type="ECO:0000313" key="2">
    <source>
        <dbReference type="EMBL" id="GFH57016.1"/>
    </source>
</evidence>
<evidence type="ECO:0000313" key="3">
    <source>
        <dbReference type="Proteomes" id="UP001054902"/>
    </source>
</evidence>
<protein>
    <submittedName>
        <fullName evidence="2">Uncharacterized protein</fullName>
    </submittedName>
</protein>
<keyword evidence="3" id="KW-1185">Reference proteome</keyword>
<accession>A0AAD3HBA1</accession>
<reference evidence="2 3" key="1">
    <citation type="journal article" date="2021" name="Sci. Rep.">
        <title>The genome of the diatom Chaetoceros tenuissimus carries an ancient integrated fragment of an extant virus.</title>
        <authorList>
            <person name="Hongo Y."/>
            <person name="Kimura K."/>
            <person name="Takaki Y."/>
            <person name="Yoshida Y."/>
            <person name="Baba S."/>
            <person name="Kobayashi G."/>
            <person name="Nagasaki K."/>
            <person name="Hano T."/>
            <person name="Tomaru Y."/>
        </authorList>
    </citation>
    <scope>NUCLEOTIDE SEQUENCE [LARGE SCALE GENOMIC DNA]</scope>
    <source>
        <strain evidence="2 3">NIES-3715</strain>
    </source>
</reference>
<keyword evidence="1" id="KW-0175">Coiled coil</keyword>
<comment type="caution">
    <text evidence="2">The sequence shown here is derived from an EMBL/GenBank/DDBJ whole genome shotgun (WGS) entry which is preliminary data.</text>
</comment>
<proteinExistence type="predicted"/>
<dbReference type="Proteomes" id="UP001054902">
    <property type="component" value="Unassembled WGS sequence"/>
</dbReference>
<name>A0AAD3HBA1_9STRA</name>
<gene>
    <name evidence="2" type="ORF">CTEN210_13492</name>
</gene>
<dbReference type="EMBL" id="BLLK01000057">
    <property type="protein sequence ID" value="GFH57016.1"/>
    <property type="molecule type" value="Genomic_DNA"/>
</dbReference>
<evidence type="ECO:0000256" key="1">
    <source>
        <dbReference type="SAM" id="Coils"/>
    </source>
</evidence>
<dbReference type="AlphaFoldDB" id="A0AAD3HBA1"/>
<organism evidence="2 3">
    <name type="scientific">Chaetoceros tenuissimus</name>
    <dbReference type="NCBI Taxonomy" id="426638"/>
    <lineage>
        <taxon>Eukaryota</taxon>
        <taxon>Sar</taxon>
        <taxon>Stramenopiles</taxon>
        <taxon>Ochrophyta</taxon>
        <taxon>Bacillariophyta</taxon>
        <taxon>Coscinodiscophyceae</taxon>
        <taxon>Chaetocerotophycidae</taxon>
        <taxon>Chaetocerotales</taxon>
        <taxon>Chaetocerotaceae</taxon>
        <taxon>Chaetoceros</taxon>
    </lineage>
</organism>